<dbReference type="Proteomes" id="UP000491181">
    <property type="component" value="Unassembled WGS sequence"/>
</dbReference>
<evidence type="ECO:0000313" key="1">
    <source>
        <dbReference type="EMBL" id="GFH84978.1"/>
    </source>
</evidence>
<gene>
    <name evidence="1" type="ORF">IMSAGC001_00374</name>
</gene>
<name>A0A7I9ZY00_9BACE</name>
<dbReference type="AlphaFoldDB" id="A0A7I9ZY00"/>
<accession>A0A7I9ZY00</accession>
<evidence type="ECO:0000313" key="2">
    <source>
        <dbReference type="Proteomes" id="UP000491181"/>
    </source>
</evidence>
<protein>
    <submittedName>
        <fullName evidence="1">Uncharacterized protein</fullName>
    </submittedName>
</protein>
<organism evidence="1 2">
    <name type="scientific">Bacteroides acidifaciens</name>
    <dbReference type="NCBI Taxonomy" id="85831"/>
    <lineage>
        <taxon>Bacteria</taxon>
        <taxon>Pseudomonadati</taxon>
        <taxon>Bacteroidota</taxon>
        <taxon>Bacteroidia</taxon>
        <taxon>Bacteroidales</taxon>
        <taxon>Bacteroidaceae</taxon>
        <taxon>Bacteroides</taxon>
    </lineage>
</organism>
<sequence length="36" mass="4292">MKIHLRNNLLLLYPKEDEVIKLNFPKAPVIFSRNNL</sequence>
<reference evidence="1 2" key="1">
    <citation type="journal article" date="2020" name="Microbiome">
        <title>Single-cell genomics of uncultured bacteria reveals dietary fiber responders in the mouse gut microbiota.</title>
        <authorList>
            <person name="Chijiiwa R."/>
            <person name="Hosokawa M."/>
            <person name="Kogawa M."/>
            <person name="Nishikawa Y."/>
            <person name="Ide K."/>
            <person name="Sakanashi C."/>
            <person name="Takahashi K."/>
            <person name="Takeyama H."/>
        </authorList>
    </citation>
    <scope>NUCLEOTIDE SEQUENCE [LARGE SCALE GENOMIC DNA]</scope>
    <source>
        <strain evidence="1">IMSAGC_001</strain>
    </source>
</reference>
<dbReference type="EMBL" id="BLLS01000004">
    <property type="protein sequence ID" value="GFH84978.1"/>
    <property type="molecule type" value="Genomic_DNA"/>
</dbReference>
<comment type="caution">
    <text evidence="1">The sequence shown here is derived from an EMBL/GenBank/DDBJ whole genome shotgun (WGS) entry which is preliminary data.</text>
</comment>
<proteinExistence type="predicted"/>